<evidence type="ECO:0000256" key="1">
    <source>
        <dbReference type="SAM" id="Phobius"/>
    </source>
</evidence>
<protein>
    <submittedName>
        <fullName evidence="2">Cell division protein FtsL</fullName>
    </submittedName>
</protein>
<comment type="caution">
    <text evidence="2">The sequence shown here is derived from an EMBL/GenBank/DDBJ whole genome shotgun (WGS) entry which is preliminary data.</text>
</comment>
<dbReference type="AlphaFoldDB" id="A0A848BAS6"/>
<dbReference type="Proteomes" id="UP000543804">
    <property type="component" value="Unassembled WGS sequence"/>
</dbReference>
<evidence type="ECO:0000313" key="2">
    <source>
        <dbReference type="EMBL" id="NMD99214.1"/>
    </source>
</evidence>
<dbReference type="GO" id="GO:0051301">
    <property type="term" value="P:cell division"/>
    <property type="evidence" value="ECO:0007669"/>
    <property type="project" value="UniProtKB-KW"/>
</dbReference>
<name>A0A848BAS6_9FIRM</name>
<keyword evidence="3" id="KW-1185">Reference proteome</keyword>
<dbReference type="RefSeq" id="WP_170077607.1">
    <property type="nucleotide sequence ID" value="NZ_JABAFA010000023.1"/>
</dbReference>
<evidence type="ECO:0000313" key="3">
    <source>
        <dbReference type="Proteomes" id="UP000543804"/>
    </source>
</evidence>
<keyword evidence="2" id="KW-0131">Cell cycle</keyword>
<gene>
    <name evidence="2" type="ORF">HF878_06970</name>
</gene>
<organism evidence="2 3">
    <name type="scientific">Selenomonas bovis</name>
    <dbReference type="NCBI Taxonomy" id="416586"/>
    <lineage>
        <taxon>Bacteria</taxon>
        <taxon>Bacillati</taxon>
        <taxon>Bacillota</taxon>
        <taxon>Negativicutes</taxon>
        <taxon>Selenomonadales</taxon>
        <taxon>Selenomonadaceae</taxon>
        <taxon>Selenomonas</taxon>
    </lineage>
</organism>
<keyword evidence="1" id="KW-1133">Transmembrane helix</keyword>
<dbReference type="EMBL" id="JABAFA010000023">
    <property type="protein sequence ID" value="NMD99214.1"/>
    <property type="molecule type" value="Genomic_DNA"/>
</dbReference>
<feature type="transmembrane region" description="Helical" evidence="1">
    <location>
        <begin position="45"/>
        <end position="63"/>
    </location>
</feature>
<keyword evidence="1" id="KW-0812">Transmembrane</keyword>
<sequence length="126" mass="14448">MPARAEKAAYEEYELAAKPSPPPRLRQRERIRTCLDEQMRRRCKTLLIVLAVMAMTITVRSGLSASRGYDLVHTEQQAEAVEQENERLKIDIARLKSPQRIKDIATKDLGMEVPQQVYFVHGKKGQ</sequence>
<keyword evidence="2" id="KW-0132">Cell division</keyword>
<accession>A0A848BAS6</accession>
<reference evidence="2 3" key="1">
    <citation type="submission" date="2020-04" db="EMBL/GenBank/DDBJ databases">
        <authorList>
            <person name="Hitch T.C.A."/>
            <person name="Wylensek D."/>
            <person name="Clavel T."/>
        </authorList>
    </citation>
    <scope>NUCLEOTIDE SEQUENCE [LARGE SCALE GENOMIC DNA]</scope>
    <source>
        <strain evidence="2 3">PG-130-P53-12</strain>
    </source>
</reference>
<proteinExistence type="predicted"/>
<keyword evidence="1" id="KW-0472">Membrane</keyword>